<proteinExistence type="predicted"/>
<sequence>MKIDVPLYGVGLVHVRAREVDTRCQLEHGMLTAWLSGQALCTSPTAPRSATKLLQSFQYTNPTLNQLTFLVVSRLTFSPQPHPSSSIESSPSRQAGSTRLAQEIQPASSQCSLHPNFWDAPLMASSPSIGPCGLLDPCPPLSSPLATSPGPPPGTIIAWAPAQCAECRVADSAEFNAAQ</sequence>
<evidence type="ECO:0000256" key="1">
    <source>
        <dbReference type="SAM" id="MobiDB-lite"/>
    </source>
</evidence>
<dbReference type="AlphaFoldDB" id="A0A9P8MMD3"/>
<dbReference type="EMBL" id="JACEFI010000002">
    <property type="protein sequence ID" value="KAH0601090.1"/>
    <property type="molecule type" value="Genomic_DNA"/>
</dbReference>
<feature type="compositionally biased region" description="Polar residues" evidence="1">
    <location>
        <begin position="93"/>
        <end position="105"/>
    </location>
</feature>
<keyword evidence="3" id="KW-1185">Reference proteome</keyword>
<comment type="caution">
    <text evidence="2">The sequence shown here is derived from an EMBL/GenBank/DDBJ whole genome shotgun (WGS) entry which is preliminary data.</text>
</comment>
<feature type="region of interest" description="Disordered" evidence="1">
    <location>
        <begin position="81"/>
        <end position="105"/>
    </location>
</feature>
<dbReference type="Proteomes" id="UP000764110">
    <property type="component" value="Unassembled WGS sequence"/>
</dbReference>
<organism evidence="2 3">
    <name type="scientific">Metarhizium humberi</name>
    <dbReference type="NCBI Taxonomy" id="2596975"/>
    <lineage>
        <taxon>Eukaryota</taxon>
        <taxon>Fungi</taxon>
        <taxon>Dikarya</taxon>
        <taxon>Ascomycota</taxon>
        <taxon>Pezizomycotina</taxon>
        <taxon>Sordariomycetes</taxon>
        <taxon>Hypocreomycetidae</taxon>
        <taxon>Hypocreales</taxon>
        <taxon>Clavicipitaceae</taxon>
        <taxon>Metarhizium</taxon>
    </lineage>
</organism>
<accession>A0A9P8MMD3</accession>
<name>A0A9P8MMD3_9HYPO</name>
<reference evidence="2 3" key="1">
    <citation type="submission" date="2020-07" db="EMBL/GenBank/DDBJ databases">
        <title>Metarhizium humberi genome.</title>
        <authorList>
            <person name="Lysoe E."/>
        </authorList>
    </citation>
    <scope>NUCLEOTIDE SEQUENCE [LARGE SCALE GENOMIC DNA]</scope>
    <source>
        <strain evidence="2 3">ESALQ1638</strain>
    </source>
</reference>
<gene>
    <name evidence="2" type="ORF">MHUMG1_02091</name>
</gene>
<protein>
    <submittedName>
        <fullName evidence="2">Uncharacterized protein</fullName>
    </submittedName>
</protein>
<evidence type="ECO:0000313" key="3">
    <source>
        <dbReference type="Proteomes" id="UP000764110"/>
    </source>
</evidence>
<feature type="compositionally biased region" description="Low complexity" evidence="1">
    <location>
        <begin position="83"/>
        <end position="92"/>
    </location>
</feature>
<evidence type="ECO:0000313" key="2">
    <source>
        <dbReference type="EMBL" id="KAH0601090.1"/>
    </source>
</evidence>